<protein>
    <submittedName>
        <fullName evidence="1">Uncharacterized protein</fullName>
    </submittedName>
</protein>
<dbReference type="Proteomes" id="UP001558613">
    <property type="component" value="Unassembled WGS sequence"/>
</dbReference>
<organism evidence="1 2">
    <name type="scientific">Cirrhinus molitorella</name>
    <name type="common">mud carp</name>
    <dbReference type="NCBI Taxonomy" id="172907"/>
    <lineage>
        <taxon>Eukaryota</taxon>
        <taxon>Metazoa</taxon>
        <taxon>Chordata</taxon>
        <taxon>Craniata</taxon>
        <taxon>Vertebrata</taxon>
        <taxon>Euteleostomi</taxon>
        <taxon>Actinopterygii</taxon>
        <taxon>Neopterygii</taxon>
        <taxon>Teleostei</taxon>
        <taxon>Ostariophysi</taxon>
        <taxon>Cypriniformes</taxon>
        <taxon>Cyprinidae</taxon>
        <taxon>Labeoninae</taxon>
        <taxon>Labeonini</taxon>
        <taxon>Cirrhinus</taxon>
    </lineage>
</organism>
<reference evidence="1 2" key="1">
    <citation type="submission" date="2023-09" db="EMBL/GenBank/DDBJ databases">
        <authorList>
            <person name="Wang M."/>
        </authorList>
    </citation>
    <scope>NUCLEOTIDE SEQUENCE [LARGE SCALE GENOMIC DNA]</scope>
    <source>
        <strain evidence="1">GT-2023</strain>
        <tissue evidence="1">Liver</tissue>
    </source>
</reference>
<gene>
    <name evidence="1" type="ORF">QQF64_032844</name>
</gene>
<proteinExistence type="predicted"/>
<accession>A0ABR3MS75</accession>
<comment type="caution">
    <text evidence="1">The sequence shown here is derived from an EMBL/GenBank/DDBJ whole genome shotgun (WGS) entry which is preliminary data.</text>
</comment>
<name>A0ABR3MS75_9TELE</name>
<sequence length="164" mass="18819">MHAAKQAHKRSIICRQRCERMLHPVIETSNSSIEVPPSLTLSNTHTPSGWPVPFSQSDKQTLCKICFSLACSHTQILLLLYVSSRVSHSGARGRRRAKQPSVWWLLPQIVTTKHPEYWAATLLIWRQAINSVPAQRGKRSPQRPQFVSSASVRTHIIFIWQWLY</sequence>
<keyword evidence="2" id="KW-1185">Reference proteome</keyword>
<dbReference type="EMBL" id="JAYMGO010000009">
    <property type="protein sequence ID" value="KAL1267481.1"/>
    <property type="molecule type" value="Genomic_DNA"/>
</dbReference>
<evidence type="ECO:0000313" key="2">
    <source>
        <dbReference type="Proteomes" id="UP001558613"/>
    </source>
</evidence>
<evidence type="ECO:0000313" key="1">
    <source>
        <dbReference type="EMBL" id="KAL1267481.1"/>
    </source>
</evidence>